<keyword evidence="3" id="KW-1185">Reference proteome</keyword>
<dbReference type="AlphaFoldDB" id="A0A1J4K5U9"/>
<dbReference type="GeneID" id="94827218"/>
<evidence type="ECO:0000313" key="2">
    <source>
        <dbReference type="EMBL" id="OHT06783.1"/>
    </source>
</evidence>
<dbReference type="VEuPathDB" id="TrichDB:TRFO_05478"/>
<dbReference type="Gene3D" id="1.10.287.950">
    <property type="entry name" value="Methyl-accepting chemotaxis protein"/>
    <property type="match status" value="1"/>
</dbReference>
<evidence type="ECO:0000313" key="3">
    <source>
        <dbReference type="Proteomes" id="UP000179807"/>
    </source>
</evidence>
<organism evidence="2 3">
    <name type="scientific">Tritrichomonas foetus</name>
    <dbReference type="NCBI Taxonomy" id="1144522"/>
    <lineage>
        <taxon>Eukaryota</taxon>
        <taxon>Metamonada</taxon>
        <taxon>Parabasalia</taxon>
        <taxon>Tritrichomonadida</taxon>
        <taxon>Tritrichomonadidae</taxon>
        <taxon>Tritrichomonas</taxon>
    </lineage>
</organism>
<dbReference type="RefSeq" id="XP_068359919.1">
    <property type="nucleotide sequence ID" value="XM_068492514.1"/>
</dbReference>
<name>A0A1J4K5U9_9EUKA</name>
<reference evidence="2" key="1">
    <citation type="submission" date="2016-10" db="EMBL/GenBank/DDBJ databases">
        <authorList>
            <person name="Benchimol M."/>
            <person name="Almeida L.G."/>
            <person name="Vasconcelos A.T."/>
            <person name="Perreira-Neves A."/>
            <person name="Rosa I.A."/>
            <person name="Tasca T."/>
            <person name="Bogo M.R."/>
            <person name="de Souza W."/>
        </authorList>
    </citation>
    <scope>NUCLEOTIDE SEQUENCE [LARGE SCALE GENOMIC DNA]</scope>
    <source>
        <strain evidence="2">K</strain>
    </source>
</reference>
<proteinExistence type="predicted"/>
<gene>
    <name evidence="2" type="ORF">TRFO_05478</name>
</gene>
<protein>
    <submittedName>
        <fullName evidence="2">Uncharacterized protein</fullName>
    </submittedName>
</protein>
<keyword evidence="1" id="KW-0175">Coiled coil</keyword>
<feature type="coiled-coil region" evidence="1">
    <location>
        <begin position="186"/>
        <end position="395"/>
    </location>
</feature>
<sequence>MSKMNDSKSALASQQNITANITAKTSAMSPECESVSDKFSMFSSCLSKTRAKIEILENDIQKISSIISENRAQMDKTRSDTSQKADEMKEVDEHITYLRGECDSLKEEIKNFSKDLESEKCFINEFSSTNGVIQNSISKNKDMIEIINQKLIEQNEIFQTKKNDFSSQQDTEKRNKEEKSKILNSIQNIDLEIELLSNKIETLKKDISEKDNKRFNSRQEALDYERLMIPIKQNLNEASNKNDSIQNQLNLIKSSQNDLNTEIESLKREITNHQIQKTENEAKLQSEVMLQARLKGENQANSLRLMEADKNCSRIENEIRNLKNELSKIKEEQMSLQTQLVNKFGEAKNLLADDDTLIGQLKSEINEIKVKIDLVKNKQNASKMLQQHIKKTEEEIHSFSSQIQNEVAMAQKSFQKSTQQQHTIIPTFQKATGRGRILQLD</sequence>
<dbReference type="EMBL" id="MLAK01000716">
    <property type="protein sequence ID" value="OHT06783.1"/>
    <property type="molecule type" value="Genomic_DNA"/>
</dbReference>
<accession>A0A1J4K5U9</accession>
<dbReference type="Proteomes" id="UP000179807">
    <property type="component" value="Unassembled WGS sequence"/>
</dbReference>
<comment type="caution">
    <text evidence="2">The sequence shown here is derived from an EMBL/GenBank/DDBJ whole genome shotgun (WGS) entry which is preliminary data.</text>
</comment>
<evidence type="ECO:0000256" key="1">
    <source>
        <dbReference type="SAM" id="Coils"/>
    </source>
</evidence>